<feature type="transmembrane region" description="Helical" evidence="7">
    <location>
        <begin position="147"/>
        <end position="166"/>
    </location>
</feature>
<feature type="transmembrane region" description="Helical" evidence="7">
    <location>
        <begin position="229"/>
        <end position="253"/>
    </location>
</feature>
<evidence type="ECO:0000256" key="1">
    <source>
        <dbReference type="ARBA" id="ARBA00004651"/>
    </source>
</evidence>
<dbReference type="Pfam" id="PF00528">
    <property type="entry name" value="BPD_transp_1"/>
    <property type="match status" value="1"/>
</dbReference>
<feature type="domain" description="ABC transmembrane type-1" evidence="9">
    <location>
        <begin position="108"/>
        <end position="302"/>
    </location>
</feature>
<comment type="subcellular location">
    <subcellularLocation>
        <location evidence="1 7">Cell membrane</location>
        <topology evidence="1 7">Multi-pass membrane protein</topology>
    </subcellularLocation>
</comment>
<evidence type="ECO:0000256" key="3">
    <source>
        <dbReference type="ARBA" id="ARBA00022475"/>
    </source>
</evidence>
<dbReference type="InterPro" id="IPR000515">
    <property type="entry name" value="MetI-like"/>
</dbReference>
<dbReference type="GO" id="GO:0005886">
    <property type="term" value="C:plasma membrane"/>
    <property type="evidence" value="ECO:0007669"/>
    <property type="project" value="UniProtKB-SubCell"/>
</dbReference>
<dbReference type="Proteomes" id="UP000471293">
    <property type="component" value="Unassembled WGS sequence"/>
</dbReference>
<feature type="region of interest" description="Disordered" evidence="8">
    <location>
        <begin position="1"/>
        <end position="29"/>
    </location>
</feature>
<proteinExistence type="inferred from homology"/>
<dbReference type="GO" id="GO:0071916">
    <property type="term" value="F:dipeptide transmembrane transporter activity"/>
    <property type="evidence" value="ECO:0007669"/>
    <property type="project" value="TreeGrafter"/>
</dbReference>
<reference evidence="10 11" key="1">
    <citation type="submission" date="2020-01" db="EMBL/GenBank/DDBJ databases">
        <title>Insect and environment-associated Actinomycetes.</title>
        <authorList>
            <person name="Currrie C."/>
            <person name="Chevrette M."/>
            <person name="Carlson C."/>
            <person name="Stubbendieck R."/>
            <person name="Wendt-Pienkowski E."/>
        </authorList>
    </citation>
    <scope>NUCLEOTIDE SEQUENCE [LARGE SCALE GENOMIC DNA]</scope>
    <source>
        <strain evidence="10 11">SID11342</strain>
    </source>
</reference>
<feature type="transmembrane region" description="Helical" evidence="7">
    <location>
        <begin position="48"/>
        <end position="69"/>
    </location>
</feature>
<dbReference type="PROSITE" id="PS50928">
    <property type="entry name" value="ABC_TM1"/>
    <property type="match status" value="1"/>
</dbReference>
<name>A0A6N9U7Z6_STRHA</name>
<evidence type="ECO:0000256" key="4">
    <source>
        <dbReference type="ARBA" id="ARBA00022692"/>
    </source>
</evidence>
<evidence type="ECO:0000259" key="9">
    <source>
        <dbReference type="PROSITE" id="PS50928"/>
    </source>
</evidence>
<gene>
    <name evidence="10" type="ORF">G3I29_30340</name>
</gene>
<dbReference type="EMBL" id="JAAGLQ010000635">
    <property type="protein sequence ID" value="NEA19677.1"/>
    <property type="molecule type" value="Genomic_DNA"/>
</dbReference>
<evidence type="ECO:0000256" key="6">
    <source>
        <dbReference type="ARBA" id="ARBA00023136"/>
    </source>
</evidence>
<keyword evidence="2 7" id="KW-0813">Transport</keyword>
<protein>
    <submittedName>
        <fullName evidence="10">ABC transporter permease</fullName>
    </submittedName>
</protein>
<feature type="compositionally biased region" description="Pro residues" evidence="8">
    <location>
        <begin position="1"/>
        <end position="21"/>
    </location>
</feature>
<evidence type="ECO:0000256" key="7">
    <source>
        <dbReference type="RuleBase" id="RU363032"/>
    </source>
</evidence>
<dbReference type="InterPro" id="IPR050366">
    <property type="entry name" value="BP-dependent_transpt_permease"/>
</dbReference>
<keyword evidence="6 7" id="KW-0472">Membrane</keyword>
<evidence type="ECO:0000313" key="11">
    <source>
        <dbReference type="Proteomes" id="UP000471293"/>
    </source>
</evidence>
<evidence type="ECO:0000256" key="8">
    <source>
        <dbReference type="SAM" id="MobiDB-lite"/>
    </source>
</evidence>
<evidence type="ECO:0000256" key="2">
    <source>
        <dbReference type="ARBA" id="ARBA00022448"/>
    </source>
</evidence>
<dbReference type="InterPro" id="IPR035906">
    <property type="entry name" value="MetI-like_sf"/>
</dbReference>
<accession>A0A6N9U7Z6</accession>
<dbReference type="RefSeq" id="WP_164349126.1">
    <property type="nucleotide sequence ID" value="NZ_JAAGLQ010000635.1"/>
</dbReference>
<feature type="transmembrane region" description="Helical" evidence="7">
    <location>
        <begin position="172"/>
        <end position="191"/>
    </location>
</feature>
<comment type="caution">
    <text evidence="10">The sequence shown here is derived from an EMBL/GenBank/DDBJ whole genome shotgun (WGS) entry which is preliminary data.</text>
</comment>
<dbReference type="PANTHER" id="PTHR43386:SF1">
    <property type="entry name" value="D,D-DIPEPTIDE TRANSPORT SYSTEM PERMEASE PROTEIN DDPC-RELATED"/>
    <property type="match status" value="1"/>
</dbReference>
<dbReference type="SUPFAM" id="SSF161098">
    <property type="entry name" value="MetI-like"/>
    <property type="match status" value="1"/>
</dbReference>
<dbReference type="CDD" id="cd06261">
    <property type="entry name" value="TM_PBP2"/>
    <property type="match status" value="1"/>
</dbReference>
<keyword evidence="4 7" id="KW-0812">Transmembrane</keyword>
<comment type="similarity">
    <text evidence="7">Belongs to the binding-protein-dependent transport system permease family.</text>
</comment>
<dbReference type="AlphaFoldDB" id="A0A6N9U7Z6"/>
<dbReference type="Gene3D" id="1.10.3720.10">
    <property type="entry name" value="MetI-like"/>
    <property type="match status" value="1"/>
</dbReference>
<feature type="transmembrane region" description="Helical" evidence="7">
    <location>
        <begin position="112"/>
        <end position="135"/>
    </location>
</feature>
<sequence>MSTRPEPAPEPAAAPPGPAAPAAPSAPSAPAVKPGGEWLHYAVRNPKLLIGSFLVLVLLATGLIGPVLLDNGDPNEYVGPQASPPDGTYWMGTTTFGQDVYAQFVHGLRATFLVGVVGGAIAAVIAMLVGFLAGYRGGLVDEVLTMLTNVVLVIPALAVLLIINAYMGVRSVAVQGLFIGLTSWPWAARAIRAQTFSLRTREFVDLARLSGSGTWRIVFREIAPNMSSYLFMMFILLFGGAVLIASSLDFIGLGPTEGVSLGLMLQSAQQWSALQLGMWWWFIPPGAGITAIVGALYVANVGLDEVFNPKLRES</sequence>
<keyword evidence="5 7" id="KW-1133">Transmembrane helix</keyword>
<dbReference type="PANTHER" id="PTHR43386">
    <property type="entry name" value="OLIGOPEPTIDE TRANSPORT SYSTEM PERMEASE PROTEIN APPC"/>
    <property type="match status" value="1"/>
</dbReference>
<keyword evidence="3" id="KW-1003">Cell membrane</keyword>
<feature type="transmembrane region" description="Helical" evidence="7">
    <location>
        <begin position="279"/>
        <end position="303"/>
    </location>
</feature>
<evidence type="ECO:0000256" key="5">
    <source>
        <dbReference type="ARBA" id="ARBA00022989"/>
    </source>
</evidence>
<evidence type="ECO:0000313" key="10">
    <source>
        <dbReference type="EMBL" id="NEA19677.1"/>
    </source>
</evidence>
<organism evidence="10 11">
    <name type="scientific">Streptomyces halstedii</name>
    <dbReference type="NCBI Taxonomy" id="1944"/>
    <lineage>
        <taxon>Bacteria</taxon>
        <taxon>Bacillati</taxon>
        <taxon>Actinomycetota</taxon>
        <taxon>Actinomycetes</taxon>
        <taxon>Kitasatosporales</taxon>
        <taxon>Streptomycetaceae</taxon>
        <taxon>Streptomyces</taxon>
    </lineage>
</organism>